<comment type="caution">
    <text evidence="1">The sequence shown here is derived from an EMBL/GenBank/DDBJ whole genome shotgun (WGS) entry which is preliminary data.</text>
</comment>
<dbReference type="AlphaFoldDB" id="A0A2W5D0B5"/>
<dbReference type="EMBL" id="QFNY01000124">
    <property type="protein sequence ID" value="PZP00532.1"/>
    <property type="molecule type" value="Genomic_DNA"/>
</dbReference>
<evidence type="ECO:0000313" key="1">
    <source>
        <dbReference type="EMBL" id="PZP00532.1"/>
    </source>
</evidence>
<dbReference type="Pfam" id="PF05096">
    <property type="entry name" value="Glu_cyclase_2"/>
    <property type="match status" value="1"/>
</dbReference>
<dbReference type="GO" id="GO:0016603">
    <property type="term" value="F:glutaminyl-peptide cyclotransferase activity"/>
    <property type="evidence" value="ECO:0007669"/>
    <property type="project" value="InterPro"/>
</dbReference>
<dbReference type="PANTHER" id="PTHR31270">
    <property type="entry name" value="GLUTAMINYL-PEPTIDE CYCLOTRANSFERASE"/>
    <property type="match status" value="1"/>
</dbReference>
<keyword evidence="1" id="KW-0808">Transferase</keyword>
<dbReference type="GeneID" id="60604338"/>
<reference evidence="1 2" key="1">
    <citation type="submission" date="2017-11" db="EMBL/GenBank/DDBJ databases">
        <title>Infants hospitalized years apart are colonized by the same room-sourced microbial strains.</title>
        <authorList>
            <person name="Brooks B."/>
            <person name="Olm M.R."/>
            <person name="Firek B.A."/>
            <person name="Baker R."/>
            <person name="Thomas B.C."/>
            <person name="Morowitz M.J."/>
            <person name="Banfield J.F."/>
        </authorList>
    </citation>
    <scope>NUCLEOTIDE SEQUENCE [LARGE SCALE GENOMIC DNA]</scope>
    <source>
        <strain evidence="1">S2_012_000_R3_87</strain>
    </source>
</reference>
<evidence type="ECO:0000313" key="2">
    <source>
        <dbReference type="Proteomes" id="UP000249451"/>
    </source>
</evidence>
<dbReference type="SUPFAM" id="SSF63829">
    <property type="entry name" value="Calcium-dependent phosphotriesterase"/>
    <property type="match status" value="1"/>
</dbReference>
<dbReference type="InterPro" id="IPR007788">
    <property type="entry name" value="QCT"/>
</dbReference>
<dbReference type="PANTHER" id="PTHR31270:SF1">
    <property type="entry name" value="GLUTAMINYL-PEPTIDE CYCLOTRANSFERASE"/>
    <property type="match status" value="1"/>
</dbReference>
<dbReference type="Proteomes" id="UP000249451">
    <property type="component" value="Unassembled WGS sequence"/>
</dbReference>
<gene>
    <name evidence="1" type="ORF">DI609_06155</name>
</gene>
<accession>A0A2W5D0B5</accession>
<dbReference type="OMA" id="NDKLFQV"/>
<proteinExistence type="predicted"/>
<dbReference type="RefSeq" id="WP_012360799.1">
    <property type="nucleotide sequence ID" value="NZ_CP065982.1"/>
</dbReference>
<protein>
    <submittedName>
        <fullName evidence="1">Glutaminyl-peptide cyclotransferase</fullName>
    </submittedName>
</protein>
<organism evidence="1 2">
    <name type="scientific">Corynebacterium urealyticum</name>
    <dbReference type="NCBI Taxonomy" id="43771"/>
    <lineage>
        <taxon>Bacteria</taxon>
        <taxon>Bacillati</taxon>
        <taxon>Actinomycetota</taxon>
        <taxon>Actinomycetes</taxon>
        <taxon>Mycobacteriales</taxon>
        <taxon>Corynebacteriaceae</taxon>
        <taxon>Corynebacterium</taxon>
    </lineage>
</organism>
<name>A0A2W5D0B5_9CORY</name>
<sequence length="290" mass="31448">MEAMTIAAFARSARRPVRLMIGAVLAAGLLTGCGSADDEATQAAGPATAAEDARQPEQLKATVIAEHPWDATSFTQGVEVVDEGKLLVGTGRNGESRIYHSTIDGEQSDSHDLDRRYFGEGVTRHVDKDGHATVWQLTWKENTAFRRDADTLKELDQVRYEGEGWGICSTGEQLVMSDGSGTLTFRDPESFAATGSVDVTRGGEPTTMLNELDCRGDEVWANVWQSDEIYRIDPATGEVTGVVDMTGLVPTARQAGVDVLNGIAHVPGTDRFYLTGKLWDTMYEVTFEPA</sequence>